<evidence type="ECO:0000313" key="3">
    <source>
        <dbReference type="Proteomes" id="UP000236846"/>
    </source>
</evidence>
<dbReference type="AlphaFoldDB" id="A0A2H0PXP4"/>
<sequence>MNRYITDARQQEIRNISPRPMHIQIGLGSPKTKTRNLIRIAKIVRRRMIIKTQNNERNDRNGKNTKQHVKQEPGIAHCKPIPEEAYMFPSGG</sequence>
<name>A0A2H0PXP4_9BACT</name>
<protein>
    <submittedName>
        <fullName evidence="2">Uncharacterized protein</fullName>
    </submittedName>
</protein>
<dbReference type="Proteomes" id="UP000236846">
    <property type="component" value="Unassembled WGS sequence"/>
</dbReference>
<organism evidence="2 3">
    <name type="scientific">Candidatus Brennerbacteria bacterium CG11_big_fil_rev_8_21_14_0_20_43_10</name>
    <dbReference type="NCBI Taxonomy" id="1974523"/>
    <lineage>
        <taxon>Bacteria</taxon>
        <taxon>Candidatus Brenneribacteriota</taxon>
    </lineage>
</organism>
<reference evidence="2 3" key="1">
    <citation type="submission" date="2017-09" db="EMBL/GenBank/DDBJ databases">
        <title>Depth-based differentiation of microbial function through sediment-hosted aquifers and enrichment of novel symbionts in the deep terrestrial subsurface.</title>
        <authorList>
            <person name="Probst A.J."/>
            <person name="Ladd B."/>
            <person name="Jarett J.K."/>
            <person name="Geller-Mcgrath D.E."/>
            <person name="Sieber C.M."/>
            <person name="Emerson J.B."/>
            <person name="Anantharaman K."/>
            <person name="Thomas B.C."/>
            <person name="Malmstrom R."/>
            <person name="Stieglmeier M."/>
            <person name="Klingl A."/>
            <person name="Woyke T."/>
            <person name="Ryan C.M."/>
            <person name="Banfield J.F."/>
        </authorList>
    </citation>
    <scope>NUCLEOTIDE SEQUENCE [LARGE SCALE GENOMIC DNA]</scope>
    <source>
        <strain evidence="2">CG11_big_fil_rev_8_21_14_0_20_43_10</strain>
    </source>
</reference>
<comment type="caution">
    <text evidence="2">The sequence shown here is derived from an EMBL/GenBank/DDBJ whole genome shotgun (WGS) entry which is preliminary data.</text>
</comment>
<evidence type="ECO:0000256" key="1">
    <source>
        <dbReference type="SAM" id="MobiDB-lite"/>
    </source>
</evidence>
<proteinExistence type="predicted"/>
<evidence type="ECO:0000313" key="2">
    <source>
        <dbReference type="EMBL" id="PIR26833.1"/>
    </source>
</evidence>
<dbReference type="EMBL" id="PCXE01000012">
    <property type="protein sequence ID" value="PIR26833.1"/>
    <property type="molecule type" value="Genomic_DNA"/>
</dbReference>
<feature type="region of interest" description="Disordered" evidence="1">
    <location>
        <begin position="51"/>
        <end position="72"/>
    </location>
</feature>
<gene>
    <name evidence="2" type="ORF">COV41_00620</name>
</gene>
<accession>A0A2H0PXP4</accession>